<gene>
    <name evidence="1" type="ORF">G6O67_004582</name>
</gene>
<reference evidence="1 2" key="1">
    <citation type="journal article" date="2020" name="Genome Biol. Evol.">
        <title>A new high-quality draft genome assembly of the Chinese cordyceps Ophiocordyceps sinensis.</title>
        <authorList>
            <person name="Shu R."/>
            <person name="Zhang J."/>
            <person name="Meng Q."/>
            <person name="Zhang H."/>
            <person name="Zhou G."/>
            <person name="Li M."/>
            <person name="Wu P."/>
            <person name="Zhao Y."/>
            <person name="Chen C."/>
            <person name="Qin Q."/>
        </authorList>
    </citation>
    <scope>NUCLEOTIDE SEQUENCE [LARGE SCALE GENOMIC DNA]</scope>
    <source>
        <strain evidence="1 2">IOZ07</strain>
    </source>
</reference>
<dbReference type="Proteomes" id="UP000557566">
    <property type="component" value="Unassembled WGS sequence"/>
</dbReference>
<proteinExistence type="predicted"/>
<evidence type="ECO:0000313" key="2">
    <source>
        <dbReference type="Proteomes" id="UP000557566"/>
    </source>
</evidence>
<dbReference type="EMBL" id="JAAVMX010000005">
    <property type="protein sequence ID" value="KAF4508167.1"/>
    <property type="molecule type" value="Genomic_DNA"/>
</dbReference>
<evidence type="ECO:0000313" key="1">
    <source>
        <dbReference type="EMBL" id="KAF4508167.1"/>
    </source>
</evidence>
<comment type="caution">
    <text evidence="1">The sequence shown here is derived from an EMBL/GenBank/DDBJ whole genome shotgun (WGS) entry which is preliminary data.</text>
</comment>
<name>A0A8H4PPT7_9HYPO</name>
<sequence length="80" mass="8529">MKQGLAGRWRTDAEGPWILNGFTEKTPDGRELPCSDAAATVQQRQVQYQVPCAAVAMPVAPLARGSRSGWTKEGSLAEGA</sequence>
<keyword evidence="2" id="KW-1185">Reference proteome</keyword>
<dbReference type="AlphaFoldDB" id="A0A8H4PPT7"/>
<organism evidence="1 2">
    <name type="scientific">Ophiocordyceps sinensis</name>
    <dbReference type="NCBI Taxonomy" id="72228"/>
    <lineage>
        <taxon>Eukaryota</taxon>
        <taxon>Fungi</taxon>
        <taxon>Dikarya</taxon>
        <taxon>Ascomycota</taxon>
        <taxon>Pezizomycotina</taxon>
        <taxon>Sordariomycetes</taxon>
        <taxon>Hypocreomycetidae</taxon>
        <taxon>Hypocreales</taxon>
        <taxon>Ophiocordycipitaceae</taxon>
        <taxon>Ophiocordyceps</taxon>
    </lineage>
</organism>
<accession>A0A8H4PPT7</accession>
<protein>
    <submittedName>
        <fullName evidence="1">Uncharacterized protein</fullName>
    </submittedName>
</protein>